<keyword evidence="7 10" id="KW-0067">ATP-binding</keyword>
<dbReference type="SUPFAM" id="SSF56112">
    <property type="entry name" value="Protein kinase-like (PK-like)"/>
    <property type="match status" value="1"/>
</dbReference>
<dbReference type="PROSITE" id="PS50011">
    <property type="entry name" value="PROTEIN_KINASE_DOM"/>
    <property type="match status" value="1"/>
</dbReference>
<feature type="binding site" evidence="10">
    <location>
        <position position="46"/>
    </location>
    <ligand>
        <name>ATP</name>
        <dbReference type="ChEBI" id="CHEBI:30616"/>
    </ligand>
</feature>
<dbReference type="PIRSF" id="PIRSF000654">
    <property type="entry name" value="Integrin-linked_kinase"/>
    <property type="match status" value="1"/>
</dbReference>
<sequence length="347" mass="39312">MLKDKLNSQKACKLEDFEIKQKLGQGAFGEVWLAVDKFTGNKVALKQMHKQFIISKGKKEHVTNEKKLLNRAKIQNSRFLLTLYTSFQTINDIYLAMEYCPGGDLREFLEAIGSLEEEEAKLWFAEMIIAVHSLHKLGYIHRDLKPDNFLIDAKGHIKLGDFGLSKQTGTRPTNFGPPVRVNATAAFRVRKKSLVAPLQLRKAYSVVGSPQYMSPEVLKGRESSKGTTPPSKEGGFKLANQQNQGYSEEVDWWSLGCVFFECILGEPPFSGDSVEEVFNSIENWSEVIPETLKLVSDSVTPEFLSLLNGFLSSAKTRIGRDLKFFYCHPFFHDTDWDSPKSFLRLLN</sequence>
<protein>
    <recommendedName>
        <fullName evidence="1">non-specific serine/threonine protein kinase</fullName>
        <ecNumber evidence="1">2.7.11.1</ecNumber>
    </recommendedName>
</protein>
<keyword evidence="4" id="KW-0808">Transferase</keyword>
<feature type="domain" description="Protein kinase" evidence="13">
    <location>
        <begin position="17"/>
        <end position="331"/>
    </location>
</feature>
<evidence type="ECO:0000256" key="12">
    <source>
        <dbReference type="SAM" id="MobiDB-lite"/>
    </source>
</evidence>
<dbReference type="InterPro" id="IPR050236">
    <property type="entry name" value="Ser_Thr_kinase_AGC"/>
</dbReference>
<dbReference type="SMART" id="SM00220">
    <property type="entry name" value="S_TKc"/>
    <property type="match status" value="1"/>
</dbReference>
<dbReference type="PROSITE" id="PS00108">
    <property type="entry name" value="PROTEIN_KINASE_ST"/>
    <property type="match status" value="1"/>
</dbReference>
<dbReference type="GO" id="GO:0035556">
    <property type="term" value="P:intracellular signal transduction"/>
    <property type="evidence" value="ECO:0007669"/>
    <property type="project" value="TreeGrafter"/>
</dbReference>
<reference evidence="14" key="1">
    <citation type="journal article" date="2020" name="J. Eukaryot. Microbiol.">
        <title>De novo Sequencing, Assembly and Annotation of the Transcriptome for the Free-Living Testate Amoeba Arcella intermedia.</title>
        <authorList>
            <person name="Ribeiro G.M."/>
            <person name="Porfirio-Sousa A.L."/>
            <person name="Maurer-Alcala X.X."/>
            <person name="Katz L.A."/>
            <person name="Lahr D.J.G."/>
        </authorList>
    </citation>
    <scope>NUCLEOTIDE SEQUENCE</scope>
</reference>
<evidence type="ECO:0000256" key="8">
    <source>
        <dbReference type="ARBA" id="ARBA00047899"/>
    </source>
</evidence>
<dbReference type="InterPro" id="IPR017441">
    <property type="entry name" value="Protein_kinase_ATP_BS"/>
</dbReference>
<evidence type="ECO:0000256" key="11">
    <source>
        <dbReference type="RuleBase" id="RU000304"/>
    </source>
</evidence>
<dbReference type="EMBL" id="GIBP01004253">
    <property type="protein sequence ID" value="NDV33222.1"/>
    <property type="molecule type" value="Transcribed_RNA"/>
</dbReference>
<dbReference type="PANTHER" id="PTHR24356:SF417">
    <property type="entry name" value="CELL CYCLE PROTEIN KINASE DBF2-RELATED"/>
    <property type="match status" value="1"/>
</dbReference>
<dbReference type="EC" id="2.7.11.1" evidence="1"/>
<dbReference type="PANTHER" id="PTHR24356">
    <property type="entry name" value="SERINE/THREONINE-PROTEIN KINASE"/>
    <property type="match status" value="1"/>
</dbReference>
<evidence type="ECO:0000256" key="9">
    <source>
        <dbReference type="ARBA" id="ARBA00048679"/>
    </source>
</evidence>
<dbReference type="Gene3D" id="3.30.200.20">
    <property type="entry name" value="Phosphorylase Kinase, domain 1"/>
    <property type="match status" value="1"/>
</dbReference>
<dbReference type="InterPro" id="IPR000719">
    <property type="entry name" value="Prot_kinase_dom"/>
</dbReference>
<dbReference type="InterPro" id="IPR008271">
    <property type="entry name" value="Ser/Thr_kinase_AS"/>
</dbReference>
<evidence type="ECO:0000256" key="1">
    <source>
        <dbReference type="ARBA" id="ARBA00012513"/>
    </source>
</evidence>
<evidence type="ECO:0000256" key="4">
    <source>
        <dbReference type="ARBA" id="ARBA00022679"/>
    </source>
</evidence>
<comment type="similarity">
    <text evidence="11">Belongs to the protein kinase superfamily.</text>
</comment>
<proteinExistence type="inferred from homology"/>
<dbReference type="AlphaFoldDB" id="A0A6B2L876"/>
<evidence type="ECO:0000256" key="3">
    <source>
        <dbReference type="ARBA" id="ARBA00022553"/>
    </source>
</evidence>
<dbReference type="GO" id="GO:0005524">
    <property type="term" value="F:ATP binding"/>
    <property type="evidence" value="ECO:0007669"/>
    <property type="project" value="UniProtKB-UniRule"/>
</dbReference>
<comment type="catalytic activity">
    <reaction evidence="9">
        <text>L-seryl-[protein] + ATP = O-phospho-L-seryl-[protein] + ADP + H(+)</text>
        <dbReference type="Rhea" id="RHEA:17989"/>
        <dbReference type="Rhea" id="RHEA-COMP:9863"/>
        <dbReference type="Rhea" id="RHEA-COMP:11604"/>
        <dbReference type="ChEBI" id="CHEBI:15378"/>
        <dbReference type="ChEBI" id="CHEBI:29999"/>
        <dbReference type="ChEBI" id="CHEBI:30616"/>
        <dbReference type="ChEBI" id="CHEBI:83421"/>
        <dbReference type="ChEBI" id="CHEBI:456216"/>
        <dbReference type="EC" id="2.7.11.1"/>
    </reaction>
</comment>
<keyword evidence="6" id="KW-0418">Kinase</keyword>
<evidence type="ECO:0000313" key="14">
    <source>
        <dbReference type="EMBL" id="NDV33222.1"/>
    </source>
</evidence>
<evidence type="ECO:0000256" key="5">
    <source>
        <dbReference type="ARBA" id="ARBA00022741"/>
    </source>
</evidence>
<keyword evidence="5 10" id="KW-0547">Nucleotide-binding</keyword>
<evidence type="ECO:0000256" key="6">
    <source>
        <dbReference type="ARBA" id="ARBA00022777"/>
    </source>
</evidence>
<comment type="catalytic activity">
    <reaction evidence="8">
        <text>L-threonyl-[protein] + ATP = O-phospho-L-threonyl-[protein] + ADP + H(+)</text>
        <dbReference type="Rhea" id="RHEA:46608"/>
        <dbReference type="Rhea" id="RHEA-COMP:11060"/>
        <dbReference type="Rhea" id="RHEA-COMP:11605"/>
        <dbReference type="ChEBI" id="CHEBI:15378"/>
        <dbReference type="ChEBI" id="CHEBI:30013"/>
        <dbReference type="ChEBI" id="CHEBI:30616"/>
        <dbReference type="ChEBI" id="CHEBI:61977"/>
        <dbReference type="ChEBI" id="CHEBI:456216"/>
        <dbReference type="EC" id="2.7.11.1"/>
    </reaction>
</comment>
<evidence type="ECO:0000256" key="7">
    <source>
        <dbReference type="ARBA" id="ARBA00022840"/>
    </source>
</evidence>
<keyword evidence="3" id="KW-0597">Phosphoprotein</keyword>
<dbReference type="GO" id="GO:0004674">
    <property type="term" value="F:protein serine/threonine kinase activity"/>
    <property type="evidence" value="ECO:0007669"/>
    <property type="project" value="UniProtKB-KW"/>
</dbReference>
<dbReference type="FunFam" id="3.30.200.20:FF:000042">
    <property type="entry name" value="Aurora kinase A"/>
    <property type="match status" value="1"/>
</dbReference>
<evidence type="ECO:0000256" key="10">
    <source>
        <dbReference type="PROSITE-ProRule" id="PRU10141"/>
    </source>
</evidence>
<dbReference type="PROSITE" id="PS00107">
    <property type="entry name" value="PROTEIN_KINASE_ATP"/>
    <property type="match status" value="1"/>
</dbReference>
<dbReference type="InterPro" id="IPR011009">
    <property type="entry name" value="Kinase-like_dom_sf"/>
</dbReference>
<accession>A0A6B2L876</accession>
<dbReference type="Gene3D" id="1.10.510.10">
    <property type="entry name" value="Transferase(Phosphotransferase) domain 1"/>
    <property type="match status" value="1"/>
</dbReference>
<name>A0A6B2L876_9EUKA</name>
<dbReference type="Pfam" id="PF00069">
    <property type="entry name" value="Pkinase"/>
    <property type="match status" value="1"/>
</dbReference>
<feature type="region of interest" description="Disordered" evidence="12">
    <location>
        <begin position="217"/>
        <end position="237"/>
    </location>
</feature>
<organism evidence="14">
    <name type="scientific">Arcella intermedia</name>
    <dbReference type="NCBI Taxonomy" id="1963864"/>
    <lineage>
        <taxon>Eukaryota</taxon>
        <taxon>Amoebozoa</taxon>
        <taxon>Tubulinea</taxon>
        <taxon>Elardia</taxon>
        <taxon>Arcellinida</taxon>
        <taxon>Sphaerothecina</taxon>
        <taxon>Arcellidae</taxon>
        <taxon>Arcella</taxon>
    </lineage>
</organism>
<evidence type="ECO:0000256" key="2">
    <source>
        <dbReference type="ARBA" id="ARBA00022527"/>
    </source>
</evidence>
<evidence type="ECO:0000259" key="13">
    <source>
        <dbReference type="PROSITE" id="PS50011"/>
    </source>
</evidence>
<keyword evidence="2 11" id="KW-0723">Serine/threonine-protein kinase</keyword>